<gene>
    <name evidence="2" type="ORF">O181_117925</name>
</gene>
<sequence>MVWGAFCGGTKGPLVILQVRQTAADLVSNVYQPALWPFVKHMERAPYVLGRQRLTLMEDGAPIHTSQVSQEWRKRNGLVKLQWPPHSPNMNPIENLWKKIKLQVSTFYQPQTMDELQAAITAAWNDIPSQHLDQLFKTMPKQMQEIID</sequence>
<organism evidence="2 3">
    <name type="scientific">Austropuccinia psidii MF-1</name>
    <dbReference type="NCBI Taxonomy" id="1389203"/>
    <lineage>
        <taxon>Eukaryota</taxon>
        <taxon>Fungi</taxon>
        <taxon>Dikarya</taxon>
        <taxon>Basidiomycota</taxon>
        <taxon>Pucciniomycotina</taxon>
        <taxon>Pucciniomycetes</taxon>
        <taxon>Pucciniales</taxon>
        <taxon>Sphaerophragmiaceae</taxon>
        <taxon>Austropuccinia</taxon>
    </lineage>
</organism>
<protein>
    <recommendedName>
        <fullName evidence="1">Tc1-like transposase DDE domain-containing protein</fullName>
    </recommendedName>
</protein>
<dbReference type="Proteomes" id="UP000765509">
    <property type="component" value="Unassembled WGS sequence"/>
</dbReference>
<evidence type="ECO:0000313" key="3">
    <source>
        <dbReference type="Proteomes" id="UP000765509"/>
    </source>
</evidence>
<evidence type="ECO:0000313" key="2">
    <source>
        <dbReference type="EMBL" id="MBW0578210.1"/>
    </source>
</evidence>
<dbReference type="GO" id="GO:0003676">
    <property type="term" value="F:nucleic acid binding"/>
    <property type="evidence" value="ECO:0007669"/>
    <property type="project" value="InterPro"/>
</dbReference>
<reference evidence="2" key="1">
    <citation type="submission" date="2021-03" db="EMBL/GenBank/DDBJ databases">
        <title>Draft genome sequence of rust myrtle Austropuccinia psidii MF-1, a brazilian biotype.</title>
        <authorList>
            <person name="Quecine M.C."/>
            <person name="Pachon D.M.R."/>
            <person name="Bonatelli M.L."/>
            <person name="Correr F.H."/>
            <person name="Franceschini L.M."/>
            <person name="Leite T.F."/>
            <person name="Margarido G.R.A."/>
            <person name="Almeida C.A."/>
            <person name="Ferrarezi J.A."/>
            <person name="Labate C.A."/>
        </authorList>
    </citation>
    <scope>NUCLEOTIDE SEQUENCE</scope>
    <source>
        <strain evidence="2">MF-1</strain>
    </source>
</reference>
<accession>A0A9Q3PYV4</accession>
<evidence type="ECO:0000259" key="1">
    <source>
        <dbReference type="Pfam" id="PF13358"/>
    </source>
</evidence>
<dbReference type="Gene3D" id="3.30.420.10">
    <property type="entry name" value="Ribonuclease H-like superfamily/Ribonuclease H"/>
    <property type="match status" value="1"/>
</dbReference>
<dbReference type="OrthoDB" id="5151590at2759"/>
<dbReference type="InterPro" id="IPR038717">
    <property type="entry name" value="Tc1-like_DDE_dom"/>
</dbReference>
<feature type="domain" description="Tc1-like transposase DDE" evidence="1">
    <location>
        <begin position="40"/>
        <end position="116"/>
    </location>
</feature>
<dbReference type="EMBL" id="AVOT02102354">
    <property type="protein sequence ID" value="MBW0578210.1"/>
    <property type="molecule type" value="Genomic_DNA"/>
</dbReference>
<dbReference type="InterPro" id="IPR036397">
    <property type="entry name" value="RNaseH_sf"/>
</dbReference>
<keyword evidence="3" id="KW-1185">Reference proteome</keyword>
<name>A0A9Q3PYV4_9BASI</name>
<dbReference type="Pfam" id="PF13358">
    <property type="entry name" value="DDE_3"/>
    <property type="match status" value="1"/>
</dbReference>
<proteinExistence type="predicted"/>
<comment type="caution">
    <text evidence="2">The sequence shown here is derived from an EMBL/GenBank/DDBJ whole genome shotgun (WGS) entry which is preliminary data.</text>
</comment>
<dbReference type="AlphaFoldDB" id="A0A9Q3PYV4"/>